<evidence type="ECO:0000256" key="12">
    <source>
        <dbReference type="ARBA" id="ARBA00023033"/>
    </source>
</evidence>
<accession>A0A9P0GX93</accession>
<keyword evidence="16" id="KW-1133">Transmembrane helix</keyword>
<dbReference type="InterPro" id="IPR036396">
    <property type="entry name" value="Cyt_P450_sf"/>
</dbReference>
<keyword evidence="16" id="KW-0812">Transmembrane</keyword>
<dbReference type="AlphaFoldDB" id="A0A9P0GX93"/>
<evidence type="ECO:0000256" key="6">
    <source>
        <dbReference type="ARBA" id="ARBA00022617"/>
    </source>
</evidence>
<dbReference type="GO" id="GO:0005506">
    <property type="term" value="F:iron ion binding"/>
    <property type="evidence" value="ECO:0007669"/>
    <property type="project" value="InterPro"/>
</dbReference>
<protein>
    <recommendedName>
        <fullName evidence="19">Cytochrome P450</fullName>
    </recommendedName>
</protein>
<dbReference type="PANTHER" id="PTHR24291">
    <property type="entry name" value="CYTOCHROME P450 FAMILY 4"/>
    <property type="match status" value="1"/>
</dbReference>
<keyword evidence="12 15" id="KW-0503">Monooxygenase</keyword>
<keyword evidence="13 16" id="KW-0472">Membrane</keyword>
<dbReference type="GO" id="GO:0020037">
    <property type="term" value="F:heme binding"/>
    <property type="evidence" value="ECO:0007669"/>
    <property type="project" value="InterPro"/>
</dbReference>
<dbReference type="InterPro" id="IPR050196">
    <property type="entry name" value="Cytochrome_P450_Monoox"/>
</dbReference>
<comment type="cofactor">
    <cofactor evidence="1 14">
        <name>heme</name>
        <dbReference type="ChEBI" id="CHEBI:30413"/>
    </cofactor>
</comment>
<evidence type="ECO:0000256" key="13">
    <source>
        <dbReference type="ARBA" id="ARBA00023136"/>
    </source>
</evidence>
<dbReference type="GO" id="GO:0004497">
    <property type="term" value="F:monooxygenase activity"/>
    <property type="evidence" value="ECO:0007669"/>
    <property type="project" value="UniProtKB-KW"/>
</dbReference>
<evidence type="ECO:0000256" key="15">
    <source>
        <dbReference type="RuleBase" id="RU000461"/>
    </source>
</evidence>
<dbReference type="PANTHER" id="PTHR24291:SF189">
    <property type="entry name" value="CYTOCHROME P450 4C3-RELATED"/>
    <property type="match status" value="1"/>
</dbReference>
<feature type="binding site" description="axial binding residue" evidence="14">
    <location>
        <position position="400"/>
    </location>
    <ligand>
        <name>heme</name>
        <dbReference type="ChEBI" id="CHEBI:30413"/>
    </ligand>
    <ligandPart>
        <name>Fe</name>
        <dbReference type="ChEBI" id="CHEBI:18248"/>
    </ligandPart>
</feature>
<name>A0A9P0GX93_DIABA</name>
<keyword evidence="18" id="KW-1185">Reference proteome</keyword>
<dbReference type="InterPro" id="IPR001128">
    <property type="entry name" value="Cyt_P450"/>
</dbReference>
<evidence type="ECO:0000256" key="9">
    <source>
        <dbReference type="ARBA" id="ARBA00022848"/>
    </source>
</evidence>
<dbReference type="GO" id="GO:0016705">
    <property type="term" value="F:oxidoreductase activity, acting on paired donors, with incorporation or reduction of molecular oxygen"/>
    <property type="evidence" value="ECO:0007669"/>
    <property type="project" value="InterPro"/>
</dbReference>
<evidence type="ECO:0000256" key="5">
    <source>
        <dbReference type="ARBA" id="ARBA00010617"/>
    </source>
</evidence>
<evidence type="ECO:0000256" key="16">
    <source>
        <dbReference type="SAM" id="Phobius"/>
    </source>
</evidence>
<keyword evidence="9" id="KW-0492">Microsome</keyword>
<feature type="transmembrane region" description="Helical" evidence="16">
    <location>
        <begin position="19"/>
        <end position="36"/>
    </location>
</feature>
<keyword evidence="10 15" id="KW-0560">Oxidoreductase</keyword>
<dbReference type="PROSITE" id="PS00086">
    <property type="entry name" value="CYTOCHROME_P450"/>
    <property type="match status" value="1"/>
</dbReference>
<evidence type="ECO:0000256" key="7">
    <source>
        <dbReference type="ARBA" id="ARBA00022723"/>
    </source>
</evidence>
<proteinExistence type="inferred from homology"/>
<evidence type="ECO:0000256" key="1">
    <source>
        <dbReference type="ARBA" id="ARBA00001971"/>
    </source>
</evidence>
<evidence type="ECO:0000256" key="2">
    <source>
        <dbReference type="ARBA" id="ARBA00003690"/>
    </source>
</evidence>
<reference evidence="17" key="1">
    <citation type="submission" date="2022-01" db="EMBL/GenBank/DDBJ databases">
        <authorList>
            <person name="King R."/>
        </authorList>
    </citation>
    <scope>NUCLEOTIDE SEQUENCE</scope>
</reference>
<dbReference type="PRINTS" id="PR00463">
    <property type="entry name" value="EP450I"/>
</dbReference>
<evidence type="ECO:0000256" key="14">
    <source>
        <dbReference type="PIRSR" id="PIRSR602401-1"/>
    </source>
</evidence>
<sequence>MVDFNIKDITLGKSSQNTISTYLLILCGVVILMSYLQTLWKKKRLYWDYYKTPGPVGLPFIGIGYKFVALDMSDKTWKIHRKTIMPAFNQKILNSFQDIFWEKAEIFANVLQKEMENKNLDLFTLLSGCTMDIVCETALGVNMNVQTSNDLGFIIALNKVLEITSIRTLHFWHQLKFTWKLYPISREFDKALNEFEDFIRAVISNKRSEYAHKLTKKNSSPENGTALTVKGDDRDTIAFLDLIDNDKFSERELMDEIKTFFLAAVDTTASTLCSIFVMLGLFQDVQQKVLEELIDVLGPDRRPVPDDLPKMKYLERVIKETLRLFPAVPLIGRTLHEDIDAGDMVFPSGCSVIIGTVFVHRNPIYWPDPLKFDPDRFLPENIAKRHPCTYIPFSYGPRNCVGKMDAIME</sequence>
<dbReference type="Proteomes" id="UP001153709">
    <property type="component" value="Chromosome 3"/>
</dbReference>
<keyword evidence="6 14" id="KW-0349">Heme</keyword>
<evidence type="ECO:0000256" key="11">
    <source>
        <dbReference type="ARBA" id="ARBA00023004"/>
    </source>
</evidence>
<evidence type="ECO:0008006" key="19">
    <source>
        <dbReference type="Google" id="ProtNLM"/>
    </source>
</evidence>
<comment type="subcellular location">
    <subcellularLocation>
        <location evidence="4">Endoplasmic reticulum membrane</location>
        <topology evidence="4">Peripheral membrane protein</topology>
    </subcellularLocation>
    <subcellularLocation>
        <location evidence="3">Microsome membrane</location>
        <topology evidence="3">Peripheral membrane protein</topology>
    </subcellularLocation>
</comment>
<dbReference type="PRINTS" id="PR00385">
    <property type="entry name" value="P450"/>
</dbReference>
<evidence type="ECO:0000256" key="8">
    <source>
        <dbReference type="ARBA" id="ARBA00022824"/>
    </source>
</evidence>
<keyword evidence="8" id="KW-0256">Endoplasmic reticulum</keyword>
<keyword evidence="7 14" id="KW-0479">Metal-binding</keyword>
<comment type="similarity">
    <text evidence="5 15">Belongs to the cytochrome P450 family.</text>
</comment>
<evidence type="ECO:0000313" key="18">
    <source>
        <dbReference type="Proteomes" id="UP001153709"/>
    </source>
</evidence>
<comment type="function">
    <text evidence="2">May be involved in the metabolism of insect hormones and in the breakdown of synthetic insecticides.</text>
</comment>
<gene>
    <name evidence="17" type="ORF">DIABBA_LOCUS4741</name>
</gene>
<dbReference type="OrthoDB" id="1470350at2759"/>
<evidence type="ECO:0000256" key="10">
    <source>
        <dbReference type="ARBA" id="ARBA00023002"/>
    </source>
</evidence>
<keyword evidence="11 14" id="KW-0408">Iron</keyword>
<evidence type="ECO:0000313" key="17">
    <source>
        <dbReference type="EMBL" id="CAH1275335.1"/>
    </source>
</evidence>
<dbReference type="Gene3D" id="1.10.630.10">
    <property type="entry name" value="Cytochrome P450"/>
    <property type="match status" value="1"/>
</dbReference>
<evidence type="ECO:0000256" key="3">
    <source>
        <dbReference type="ARBA" id="ARBA00004174"/>
    </source>
</evidence>
<evidence type="ECO:0000256" key="4">
    <source>
        <dbReference type="ARBA" id="ARBA00004406"/>
    </source>
</evidence>
<dbReference type="InterPro" id="IPR017972">
    <property type="entry name" value="Cyt_P450_CS"/>
</dbReference>
<dbReference type="InterPro" id="IPR002401">
    <property type="entry name" value="Cyt_P450_E_grp-I"/>
</dbReference>
<dbReference type="SUPFAM" id="SSF48264">
    <property type="entry name" value="Cytochrome P450"/>
    <property type="match status" value="1"/>
</dbReference>
<dbReference type="EMBL" id="OU898278">
    <property type="protein sequence ID" value="CAH1275335.1"/>
    <property type="molecule type" value="Genomic_DNA"/>
</dbReference>
<organism evidence="17 18">
    <name type="scientific">Diabrotica balteata</name>
    <name type="common">Banded cucumber beetle</name>
    <dbReference type="NCBI Taxonomy" id="107213"/>
    <lineage>
        <taxon>Eukaryota</taxon>
        <taxon>Metazoa</taxon>
        <taxon>Ecdysozoa</taxon>
        <taxon>Arthropoda</taxon>
        <taxon>Hexapoda</taxon>
        <taxon>Insecta</taxon>
        <taxon>Pterygota</taxon>
        <taxon>Neoptera</taxon>
        <taxon>Endopterygota</taxon>
        <taxon>Coleoptera</taxon>
        <taxon>Polyphaga</taxon>
        <taxon>Cucujiformia</taxon>
        <taxon>Chrysomeloidea</taxon>
        <taxon>Chrysomelidae</taxon>
        <taxon>Galerucinae</taxon>
        <taxon>Diabroticina</taxon>
        <taxon>Diabroticites</taxon>
        <taxon>Diabrotica</taxon>
    </lineage>
</organism>
<dbReference type="GO" id="GO:0005789">
    <property type="term" value="C:endoplasmic reticulum membrane"/>
    <property type="evidence" value="ECO:0007669"/>
    <property type="project" value="UniProtKB-SubCell"/>
</dbReference>
<dbReference type="Pfam" id="PF00067">
    <property type="entry name" value="p450"/>
    <property type="match status" value="1"/>
</dbReference>